<gene>
    <name evidence="2" type="ORF">DVH24_042512</name>
</gene>
<reference evidence="2 3" key="1">
    <citation type="submission" date="2018-10" db="EMBL/GenBank/DDBJ databases">
        <title>A high-quality apple genome assembly.</title>
        <authorList>
            <person name="Hu J."/>
        </authorList>
    </citation>
    <scope>NUCLEOTIDE SEQUENCE [LARGE SCALE GENOMIC DNA]</scope>
    <source>
        <strain evidence="3">cv. HFTH1</strain>
        <tissue evidence="2">Young leaf</tissue>
    </source>
</reference>
<organism evidence="2 3">
    <name type="scientific">Malus domestica</name>
    <name type="common">Apple</name>
    <name type="synonym">Pyrus malus</name>
    <dbReference type="NCBI Taxonomy" id="3750"/>
    <lineage>
        <taxon>Eukaryota</taxon>
        <taxon>Viridiplantae</taxon>
        <taxon>Streptophyta</taxon>
        <taxon>Embryophyta</taxon>
        <taxon>Tracheophyta</taxon>
        <taxon>Spermatophyta</taxon>
        <taxon>Magnoliopsida</taxon>
        <taxon>eudicotyledons</taxon>
        <taxon>Gunneridae</taxon>
        <taxon>Pentapetalae</taxon>
        <taxon>rosids</taxon>
        <taxon>fabids</taxon>
        <taxon>Rosales</taxon>
        <taxon>Rosaceae</taxon>
        <taxon>Amygdaloideae</taxon>
        <taxon>Maleae</taxon>
        <taxon>Malus</taxon>
    </lineage>
</organism>
<name>A0A498JAK2_MALDO</name>
<feature type="region of interest" description="Disordered" evidence="1">
    <location>
        <begin position="52"/>
        <end position="90"/>
    </location>
</feature>
<comment type="caution">
    <text evidence="2">The sequence shown here is derived from an EMBL/GenBank/DDBJ whole genome shotgun (WGS) entry which is preliminary data.</text>
</comment>
<accession>A0A498JAK2</accession>
<dbReference type="AlphaFoldDB" id="A0A498JAK2"/>
<dbReference type="Proteomes" id="UP000290289">
    <property type="component" value="Chromosome 8"/>
</dbReference>
<evidence type="ECO:0000313" key="2">
    <source>
        <dbReference type="EMBL" id="RXH92738.1"/>
    </source>
</evidence>
<evidence type="ECO:0000256" key="1">
    <source>
        <dbReference type="SAM" id="MobiDB-lite"/>
    </source>
</evidence>
<sequence length="107" mass="11748">MGPSSFVPQSSVRQSKLAPQCLVASSSASYFSATTFGHFGDVDVKMTIIFAAKDDEENEVEENPKKDPEEDFAEETEATGSPLHSKASSQSEEFYHMWSELMGECSL</sequence>
<protein>
    <submittedName>
        <fullName evidence="2">Uncharacterized protein</fullName>
    </submittedName>
</protein>
<evidence type="ECO:0000313" key="3">
    <source>
        <dbReference type="Proteomes" id="UP000290289"/>
    </source>
</evidence>
<proteinExistence type="predicted"/>
<keyword evidence="3" id="KW-1185">Reference proteome</keyword>
<dbReference type="EMBL" id="RDQH01000334">
    <property type="protein sequence ID" value="RXH92738.1"/>
    <property type="molecule type" value="Genomic_DNA"/>
</dbReference>